<dbReference type="InParanoid" id="A0A1X7SM55"/>
<dbReference type="EnsemblMetazoa" id="Aqu2.1.03192_001">
    <property type="protein sequence ID" value="Aqu2.1.03192_001"/>
    <property type="gene ID" value="Aqu2.1.03192"/>
</dbReference>
<accession>A0A1X7SM55</accession>
<name>A0A1X7SM55_AMPQE</name>
<sequence length="79" mass="9038">MDRLLNELKDAITFDGSIFPWLVEILNDYDTVTSRGVANKLIKDYNETPNILITKVSLLEDIKNRAAVSDFKPLKDKIQ</sequence>
<dbReference type="OrthoDB" id="6619788at2759"/>
<dbReference type="AlphaFoldDB" id="A0A1X7SM55"/>
<organism evidence="1">
    <name type="scientific">Amphimedon queenslandica</name>
    <name type="common">Sponge</name>
    <dbReference type="NCBI Taxonomy" id="400682"/>
    <lineage>
        <taxon>Eukaryota</taxon>
        <taxon>Metazoa</taxon>
        <taxon>Porifera</taxon>
        <taxon>Demospongiae</taxon>
        <taxon>Heteroscleromorpha</taxon>
        <taxon>Haplosclerida</taxon>
        <taxon>Niphatidae</taxon>
        <taxon>Amphimedon</taxon>
    </lineage>
</organism>
<proteinExistence type="predicted"/>
<protein>
    <submittedName>
        <fullName evidence="1">Uncharacterized protein</fullName>
    </submittedName>
</protein>
<evidence type="ECO:0000313" key="1">
    <source>
        <dbReference type="EnsemblMetazoa" id="Aqu2.1.03192_001"/>
    </source>
</evidence>
<reference evidence="1" key="1">
    <citation type="submission" date="2017-05" db="UniProtKB">
        <authorList>
            <consortium name="EnsemblMetazoa"/>
        </authorList>
    </citation>
    <scope>IDENTIFICATION</scope>
</reference>